<sequence>MIIYLQPALEDHLVEANAIRNRVVNHASAIRQQTQHYLNNISGLMAIACDAWTSANRIAFLAITASWITQEWQLEETLLDFVELKGAHDGQNMATSVATVVSELGIEDKVLALVSDNASNNGTLVQHLSSSLQKSAPNSRWDGTQGHVRCLAHIIHLAVMSLLRGVKAVPASVNSRDITHNDHSLTSDEAELIVADDNFEASESDDKALPDPMIDLGSGIDKTIDALTNHPKIKIYRPYALSTGDWLAISAVRKWLKFFRRALVRISGEKYPTLSFSLHIYFVLIGYVSELENDSTVRQNLPALNGIRACKSKLQEFLDRSTKDSHYYYFAMVLDPRYKDTLFKSHTPVLGAILPSDWIYDSAEAFSRAFALFKSHTPVLGAILPSDWIYDSAEAFSRAFALFYSGKDDKSIQQNLIARERPDVDEFDHAMHASMPQWLHQPQEPTSFTHEIKEYLAEPTTSMAPLDWWSKHALRFPRLAAVARDYLCIPGSSVAVERVLSTGRDVISLRRASLSAETIRILMNYRSDIMLEKATHGFRRA</sequence>
<dbReference type="EMBL" id="AZST01000616">
    <property type="protein sequence ID" value="KEP47930.1"/>
    <property type="molecule type" value="Genomic_DNA"/>
</dbReference>
<evidence type="ECO:0000256" key="4">
    <source>
        <dbReference type="ARBA" id="ARBA00022833"/>
    </source>
</evidence>
<keyword evidence="8" id="KW-1185">Reference proteome</keyword>
<dbReference type="SUPFAM" id="SSF53098">
    <property type="entry name" value="Ribonuclease H-like"/>
    <property type="match status" value="1"/>
</dbReference>
<gene>
    <name evidence="7" type="ORF">V565_139180</name>
</gene>
<protein>
    <submittedName>
        <fullName evidence="7">HAT family dimerization domain protein</fullName>
    </submittedName>
</protein>
<keyword evidence="4" id="KW-0862">Zinc</keyword>
<evidence type="ECO:0000256" key="5">
    <source>
        <dbReference type="ARBA" id="ARBA00023242"/>
    </source>
</evidence>
<dbReference type="GO" id="GO:0005634">
    <property type="term" value="C:nucleus"/>
    <property type="evidence" value="ECO:0007669"/>
    <property type="project" value="UniProtKB-SubCell"/>
</dbReference>
<dbReference type="InterPro" id="IPR008906">
    <property type="entry name" value="HATC_C_dom"/>
</dbReference>
<evidence type="ECO:0000259" key="6">
    <source>
        <dbReference type="Pfam" id="PF05699"/>
    </source>
</evidence>
<evidence type="ECO:0000256" key="1">
    <source>
        <dbReference type="ARBA" id="ARBA00004123"/>
    </source>
</evidence>
<dbReference type="HOGENOM" id="CLU_009123_12_3_1"/>
<dbReference type="Pfam" id="PF05699">
    <property type="entry name" value="Dimer_Tnp_hAT"/>
    <property type="match status" value="1"/>
</dbReference>
<dbReference type="PANTHER" id="PTHR46481">
    <property type="entry name" value="ZINC FINGER BED DOMAIN-CONTAINING PROTEIN 4"/>
    <property type="match status" value="1"/>
</dbReference>
<keyword evidence="3" id="KW-0863">Zinc-finger</keyword>
<dbReference type="STRING" id="1423351.A0A074RRH5"/>
<evidence type="ECO:0000313" key="8">
    <source>
        <dbReference type="Proteomes" id="UP000027456"/>
    </source>
</evidence>
<dbReference type="GO" id="GO:0008270">
    <property type="term" value="F:zinc ion binding"/>
    <property type="evidence" value="ECO:0007669"/>
    <property type="project" value="UniProtKB-KW"/>
</dbReference>
<proteinExistence type="predicted"/>
<evidence type="ECO:0000256" key="3">
    <source>
        <dbReference type="ARBA" id="ARBA00022771"/>
    </source>
</evidence>
<reference evidence="7 8" key="1">
    <citation type="submission" date="2013-12" db="EMBL/GenBank/DDBJ databases">
        <authorList>
            <person name="Cubeta M."/>
            <person name="Pakala S."/>
            <person name="Fedorova N."/>
            <person name="Thomas E."/>
            <person name="Dean R."/>
            <person name="Jabaji S."/>
            <person name="Neate S."/>
            <person name="Toda T."/>
            <person name="Tavantzis S."/>
            <person name="Vilgalys R."/>
            <person name="Bharathan N."/>
            <person name="Pakala S."/>
            <person name="Losada L.S."/>
            <person name="Zafar N."/>
            <person name="Nierman W."/>
        </authorList>
    </citation>
    <scope>NUCLEOTIDE SEQUENCE [LARGE SCALE GENOMIC DNA]</scope>
    <source>
        <strain evidence="7 8">123E</strain>
    </source>
</reference>
<evidence type="ECO:0000256" key="2">
    <source>
        <dbReference type="ARBA" id="ARBA00022723"/>
    </source>
</evidence>
<dbReference type="GO" id="GO:0046983">
    <property type="term" value="F:protein dimerization activity"/>
    <property type="evidence" value="ECO:0007669"/>
    <property type="project" value="InterPro"/>
</dbReference>
<name>A0A074RRH5_9AGAM</name>
<comment type="caution">
    <text evidence="7">The sequence shown here is derived from an EMBL/GenBank/DDBJ whole genome shotgun (WGS) entry which is preliminary data.</text>
</comment>
<accession>A0A074RRH5</accession>
<keyword evidence="5" id="KW-0539">Nucleus</keyword>
<dbReference type="OrthoDB" id="1607513at2759"/>
<dbReference type="InterPro" id="IPR012337">
    <property type="entry name" value="RNaseH-like_sf"/>
</dbReference>
<keyword evidence="2" id="KW-0479">Metal-binding</keyword>
<dbReference type="AlphaFoldDB" id="A0A074RRH5"/>
<feature type="domain" description="HAT C-terminal dimerisation" evidence="6">
    <location>
        <begin position="452"/>
        <end position="528"/>
    </location>
</feature>
<dbReference type="Proteomes" id="UP000027456">
    <property type="component" value="Unassembled WGS sequence"/>
</dbReference>
<dbReference type="PANTHER" id="PTHR46481:SF10">
    <property type="entry name" value="ZINC FINGER BED DOMAIN-CONTAINING PROTEIN 39"/>
    <property type="match status" value="1"/>
</dbReference>
<dbReference type="InterPro" id="IPR052035">
    <property type="entry name" value="ZnF_BED_domain_contain"/>
</dbReference>
<evidence type="ECO:0000313" key="7">
    <source>
        <dbReference type="EMBL" id="KEP47930.1"/>
    </source>
</evidence>
<organism evidence="7 8">
    <name type="scientific">Rhizoctonia solani 123E</name>
    <dbReference type="NCBI Taxonomy" id="1423351"/>
    <lineage>
        <taxon>Eukaryota</taxon>
        <taxon>Fungi</taxon>
        <taxon>Dikarya</taxon>
        <taxon>Basidiomycota</taxon>
        <taxon>Agaricomycotina</taxon>
        <taxon>Agaricomycetes</taxon>
        <taxon>Cantharellales</taxon>
        <taxon>Ceratobasidiaceae</taxon>
        <taxon>Rhizoctonia</taxon>
    </lineage>
</organism>
<comment type="subcellular location">
    <subcellularLocation>
        <location evidence="1">Nucleus</location>
    </subcellularLocation>
</comment>